<evidence type="ECO:0000313" key="2">
    <source>
        <dbReference type="Proteomes" id="UP000887566"/>
    </source>
</evidence>
<sequence length="155" mass="16715">MEGQVIIIGARKRMGDRMIDARLCDATAEWRRVAIGFVWATLSALALLADATARSGGGWQRAATAGRENERTRRQGSSSIGQNGSEGAKKKKLPKRSIRARGGGQTTACGGDHQAAVRHPPPMWRGTADVRPRGGAGRGLARARFSTNRRLRARE</sequence>
<accession>A0A914WLJ9</accession>
<evidence type="ECO:0000256" key="1">
    <source>
        <dbReference type="SAM" id="MobiDB-lite"/>
    </source>
</evidence>
<name>A0A914WLJ9_9BILA</name>
<feature type="compositionally biased region" description="Basic residues" evidence="1">
    <location>
        <begin position="89"/>
        <end position="99"/>
    </location>
</feature>
<feature type="compositionally biased region" description="Polar residues" evidence="1">
    <location>
        <begin position="75"/>
        <end position="85"/>
    </location>
</feature>
<feature type="region of interest" description="Disordered" evidence="1">
    <location>
        <begin position="54"/>
        <end position="155"/>
    </location>
</feature>
<proteinExistence type="predicted"/>
<keyword evidence="2" id="KW-1185">Reference proteome</keyword>
<organism evidence="2 3">
    <name type="scientific">Plectus sambesii</name>
    <dbReference type="NCBI Taxonomy" id="2011161"/>
    <lineage>
        <taxon>Eukaryota</taxon>
        <taxon>Metazoa</taxon>
        <taxon>Ecdysozoa</taxon>
        <taxon>Nematoda</taxon>
        <taxon>Chromadorea</taxon>
        <taxon>Plectida</taxon>
        <taxon>Plectina</taxon>
        <taxon>Plectoidea</taxon>
        <taxon>Plectidae</taxon>
        <taxon>Plectus</taxon>
    </lineage>
</organism>
<dbReference type="WBParaSite" id="PSAMB.scaffold4643size13988.g24813.t1">
    <property type="protein sequence ID" value="PSAMB.scaffold4643size13988.g24813.t1"/>
    <property type="gene ID" value="PSAMB.scaffold4643size13988.g24813"/>
</dbReference>
<evidence type="ECO:0000313" key="3">
    <source>
        <dbReference type="WBParaSite" id="PSAMB.scaffold4643size13988.g24813.t1"/>
    </source>
</evidence>
<dbReference type="Proteomes" id="UP000887566">
    <property type="component" value="Unplaced"/>
</dbReference>
<dbReference type="AlphaFoldDB" id="A0A914WLJ9"/>
<protein>
    <submittedName>
        <fullName evidence="3">Uncharacterized protein</fullName>
    </submittedName>
</protein>
<reference evidence="3" key="1">
    <citation type="submission" date="2022-11" db="UniProtKB">
        <authorList>
            <consortium name="WormBaseParasite"/>
        </authorList>
    </citation>
    <scope>IDENTIFICATION</scope>
</reference>